<comment type="similarity">
    <text evidence="3">Belongs to the acetyltransferase family. RimJ subfamily.</text>
</comment>
<evidence type="ECO:0000313" key="6">
    <source>
        <dbReference type="Proteomes" id="UP000198864"/>
    </source>
</evidence>
<dbReference type="PANTHER" id="PTHR43792">
    <property type="entry name" value="GNAT FAMILY, PUTATIVE (AFU_ORTHOLOGUE AFUA_3G00765)-RELATED-RELATED"/>
    <property type="match status" value="1"/>
</dbReference>
<keyword evidence="2" id="KW-0012">Acyltransferase</keyword>
<feature type="domain" description="N-acetyltransferase" evidence="4">
    <location>
        <begin position="4"/>
        <end position="165"/>
    </location>
</feature>
<name>A0A1C4U1V4_9ACTN</name>
<dbReference type="STRING" id="285676.GA0070561_0621"/>
<accession>A0A1C4U1V4</accession>
<dbReference type="GO" id="GO:0008999">
    <property type="term" value="F:protein-N-terminal-alanine acetyltransferase activity"/>
    <property type="evidence" value="ECO:0007669"/>
    <property type="project" value="TreeGrafter"/>
</dbReference>
<evidence type="ECO:0000256" key="3">
    <source>
        <dbReference type="ARBA" id="ARBA00038502"/>
    </source>
</evidence>
<organism evidence="5 6">
    <name type="scientific">Micromonospora saelicesensis</name>
    <dbReference type="NCBI Taxonomy" id="285676"/>
    <lineage>
        <taxon>Bacteria</taxon>
        <taxon>Bacillati</taxon>
        <taxon>Actinomycetota</taxon>
        <taxon>Actinomycetes</taxon>
        <taxon>Micromonosporales</taxon>
        <taxon>Micromonosporaceae</taxon>
        <taxon>Micromonospora</taxon>
    </lineage>
</organism>
<dbReference type="InterPro" id="IPR000182">
    <property type="entry name" value="GNAT_dom"/>
</dbReference>
<evidence type="ECO:0000313" key="5">
    <source>
        <dbReference type="EMBL" id="SCE65604.1"/>
    </source>
</evidence>
<protein>
    <submittedName>
        <fullName evidence="5">Protein N-acetyltransferase, RimJ/RimL family</fullName>
    </submittedName>
</protein>
<dbReference type="RefSeq" id="WP_091393709.1">
    <property type="nucleotide sequence ID" value="NZ_FMCR01000001.1"/>
</dbReference>
<proteinExistence type="inferred from homology"/>
<dbReference type="PANTHER" id="PTHR43792:SF8">
    <property type="entry name" value="[RIBOSOMAL PROTEIN US5]-ALANINE N-ACETYLTRANSFERASE"/>
    <property type="match status" value="1"/>
</dbReference>
<dbReference type="AlphaFoldDB" id="A0A1C4U1V4"/>
<dbReference type="EMBL" id="FMCR01000001">
    <property type="protein sequence ID" value="SCE65604.1"/>
    <property type="molecule type" value="Genomic_DNA"/>
</dbReference>
<dbReference type="InterPro" id="IPR051531">
    <property type="entry name" value="N-acetyltransferase"/>
</dbReference>
<reference evidence="5 6" key="1">
    <citation type="submission" date="2016-06" db="EMBL/GenBank/DDBJ databases">
        <authorList>
            <person name="Kjaerup R.B."/>
            <person name="Dalgaard T.S."/>
            <person name="Juul-Madsen H.R."/>
        </authorList>
    </citation>
    <scope>NUCLEOTIDE SEQUENCE [LARGE SCALE GENOMIC DNA]</scope>
    <source>
        <strain evidence="5 6">DSM 44871</strain>
    </source>
</reference>
<dbReference type="SUPFAM" id="SSF55729">
    <property type="entry name" value="Acyl-CoA N-acyltransferases (Nat)"/>
    <property type="match status" value="1"/>
</dbReference>
<evidence type="ECO:0000259" key="4">
    <source>
        <dbReference type="PROSITE" id="PS51186"/>
    </source>
</evidence>
<sequence length="171" mass="19211">MAQVRIEQWHEDDLDLLRQLNSPDTRKHTGGPETDEQVLARHDRYVHFSGTEQGCMFTMVLPDGTRAGSVGYWARQWRDQPVYELGWAVLPAYRGQGLATAAVRAVVDVARARRDRHYAHAYPSVDNPASNAVCRKAGFTLLGETGFEYPPGQMMRANDWQLDLTAPPTVS</sequence>
<dbReference type="Gene3D" id="3.40.630.30">
    <property type="match status" value="1"/>
</dbReference>
<evidence type="ECO:0000256" key="1">
    <source>
        <dbReference type="ARBA" id="ARBA00022679"/>
    </source>
</evidence>
<dbReference type="PROSITE" id="PS51186">
    <property type="entry name" value="GNAT"/>
    <property type="match status" value="1"/>
</dbReference>
<dbReference type="InterPro" id="IPR016181">
    <property type="entry name" value="Acyl_CoA_acyltransferase"/>
</dbReference>
<dbReference type="CDD" id="cd04301">
    <property type="entry name" value="NAT_SF"/>
    <property type="match status" value="1"/>
</dbReference>
<dbReference type="Proteomes" id="UP000198864">
    <property type="component" value="Unassembled WGS sequence"/>
</dbReference>
<dbReference type="GO" id="GO:0005737">
    <property type="term" value="C:cytoplasm"/>
    <property type="evidence" value="ECO:0007669"/>
    <property type="project" value="TreeGrafter"/>
</dbReference>
<evidence type="ECO:0000256" key="2">
    <source>
        <dbReference type="ARBA" id="ARBA00023315"/>
    </source>
</evidence>
<keyword evidence="1 5" id="KW-0808">Transferase</keyword>
<dbReference type="Pfam" id="PF13302">
    <property type="entry name" value="Acetyltransf_3"/>
    <property type="match status" value="1"/>
</dbReference>
<gene>
    <name evidence="5" type="ORF">GA0070561_0621</name>
</gene>